<accession>A0A6A5UE93</accession>
<dbReference type="OrthoDB" id="2951834at2759"/>
<name>A0A6A5UE93_9PLEO</name>
<organism evidence="1 2">
    <name type="scientific">Byssothecium circinans</name>
    <dbReference type="NCBI Taxonomy" id="147558"/>
    <lineage>
        <taxon>Eukaryota</taxon>
        <taxon>Fungi</taxon>
        <taxon>Dikarya</taxon>
        <taxon>Ascomycota</taxon>
        <taxon>Pezizomycotina</taxon>
        <taxon>Dothideomycetes</taxon>
        <taxon>Pleosporomycetidae</taxon>
        <taxon>Pleosporales</taxon>
        <taxon>Massarineae</taxon>
        <taxon>Massarinaceae</taxon>
        <taxon>Byssothecium</taxon>
    </lineage>
</organism>
<dbReference type="AlphaFoldDB" id="A0A6A5UE93"/>
<proteinExistence type="predicted"/>
<sequence length="433" mass="49401">MAHLRFLDFPLTIRQQIYTELVVSPFSRDAGGSFAYEDTTTGIFYVNRQIHAESTDLFYSKNLFVVIRSNSTENLAEITPKKTPLFLEVRNPSRIAQCSWFAASIEILGIKQLMPVQSTPCHVITAETLPLFASALIGKYHDTNGGGVVQIQTHEMFRYTAPRFSELIFGRLLSADRLPKFSALRIEGAIQPDHRRQLMQRCINSQDHACGYFFFGLRCFRDRVWYRMSMEYKPDSAGIKSEIPEQQIHELPRLMLRMVDIFWVSHDYQIRELDHPCLIQQVSLFNTAVDLYEILVLGYLLAAKRHPERASEAYIEARKAAENGISYLNKDSRIIHSSSVEDADIEYDTSNVDLLQCAKARLSLKAAKVCKKMGDRKAAASYIEDAGIYDVQFNAGEKLLTLEWEDLPELPPESRRPAVLWKVQSTESAAREG</sequence>
<reference evidence="1" key="1">
    <citation type="journal article" date="2020" name="Stud. Mycol.">
        <title>101 Dothideomycetes genomes: a test case for predicting lifestyles and emergence of pathogens.</title>
        <authorList>
            <person name="Haridas S."/>
            <person name="Albert R."/>
            <person name="Binder M."/>
            <person name="Bloem J."/>
            <person name="Labutti K."/>
            <person name="Salamov A."/>
            <person name="Andreopoulos B."/>
            <person name="Baker S."/>
            <person name="Barry K."/>
            <person name="Bills G."/>
            <person name="Bluhm B."/>
            <person name="Cannon C."/>
            <person name="Castanera R."/>
            <person name="Culley D."/>
            <person name="Daum C."/>
            <person name="Ezra D."/>
            <person name="Gonzalez J."/>
            <person name="Henrissat B."/>
            <person name="Kuo A."/>
            <person name="Liang C."/>
            <person name="Lipzen A."/>
            <person name="Lutzoni F."/>
            <person name="Magnuson J."/>
            <person name="Mondo S."/>
            <person name="Nolan M."/>
            <person name="Ohm R."/>
            <person name="Pangilinan J."/>
            <person name="Park H.-J."/>
            <person name="Ramirez L."/>
            <person name="Alfaro M."/>
            <person name="Sun H."/>
            <person name="Tritt A."/>
            <person name="Yoshinaga Y."/>
            <person name="Zwiers L.-H."/>
            <person name="Turgeon B."/>
            <person name="Goodwin S."/>
            <person name="Spatafora J."/>
            <person name="Crous P."/>
            <person name="Grigoriev I."/>
        </authorList>
    </citation>
    <scope>NUCLEOTIDE SEQUENCE</scope>
    <source>
        <strain evidence="1">CBS 675.92</strain>
    </source>
</reference>
<protein>
    <submittedName>
        <fullName evidence="1">Uncharacterized protein</fullName>
    </submittedName>
</protein>
<dbReference type="EMBL" id="ML976979">
    <property type="protein sequence ID" value="KAF1962279.1"/>
    <property type="molecule type" value="Genomic_DNA"/>
</dbReference>
<evidence type="ECO:0000313" key="1">
    <source>
        <dbReference type="EMBL" id="KAF1962279.1"/>
    </source>
</evidence>
<dbReference type="Proteomes" id="UP000800035">
    <property type="component" value="Unassembled WGS sequence"/>
</dbReference>
<keyword evidence="2" id="KW-1185">Reference proteome</keyword>
<evidence type="ECO:0000313" key="2">
    <source>
        <dbReference type="Proteomes" id="UP000800035"/>
    </source>
</evidence>
<gene>
    <name evidence="1" type="ORF">CC80DRAFT_542596</name>
</gene>